<reference evidence="4" key="1">
    <citation type="submission" date="2023-06" db="EMBL/GenBank/DDBJ databases">
        <title>Genomic of Parafulvivirga corallium.</title>
        <authorList>
            <person name="Wang G."/>
        </authorList>
    </citation>
    <scope>NUCLEOTIDE SEQUENCE</scope>
    <source>
        <strain evidence="4">BMA10</strain>
    </source>
</reference>
<keyword evidence="1" id="KW-0802">TPR repeat</keyword>
<dbReference type="Gene3D" id="1.25.40.10">
    <property type="entry name" value="Tetratricopeptide repeat domain"/>
    <property type="match status" value="2"/>
</dbReference>
<dbReference type="InterPro" id="IPR019734">
    <property type="entry name" value="TPR_rpt"/>
</dbReference>
<comment type="caution">
    <text evidence="4">The sequence shown here is derived from an EMBL/GenBank/DDBJ whole genome shotgun (WGS) entry which is preliminary data.</text>
</comment>
<dbReference type="SMART" id="SM00028">
    <property type="entry name" value="TPR"/>
    <property type="match status" value="2"/>
</dbReference>
<dbReference type="Proteomes" id="UP001172082">
    <property type="component" value="Unassembled WGS sequence"/>
</dbReference>
<evidence type="ECO:0000256" key="1">
    <source>
        <dbReference type="PROSITE-ProRule" id="PRU00339"/>
    </source>
</evidence>
<dbReference type="InterPro" id="IPR011990">
    <property type="entry name" value="TPR-like_helical_dom_sf"/>
</dbReference>
<evidence type="ECO:0000313" key="5">
    <source>
        <dbReference type="Proteomes" id="UP001172082"/>
    </source>
</evidence>
<keyword evidence="3" id="KW-0812">Transmembrane</keyword>
<proteinExistence type="predicted"/>
<evidence type="ECO:0000256" key="2">
    <source>
        <dbReference type="SAM" id="MobiDB-lite"/>
    </source>
</evidence>
<gene>
    <name evidence="4" type="ORF">QQ008_23875</name>
</gene>
<name>A0ABT8KXX3_9BACT</name>
<sequence length="235" mass="26458">MAKKKKGTTKSQHELLENPEALAEQLSKTEAFIERNKTAVLGVIAVVIVSLAGLFFYRYWVDGQNETAQLEMFQAQYWFEADSLDLALNGDGNHYGFLEIIESYGATKAANLAKFYAGVSYLKKGDFDSAIEYLNDFSSSDLLIQARAYSLIGDAHMEKGNFEEALSQYRKAANHNSTKFFSPQYLMKAATAQEKLEDYSGAIKTYDTIIEDFSDSSEKQDARKHKARIERMASK</sequence>
<keyword evidence="5" id="KW-1185">Reference proteome</keyword>
<feature type="transmembrane region" description="Helical" evidence="3">
    <location>
        <begin position="38"/>
        <end position="60"/>
    </location>
</feature>
<keyword evidence="3" id="KW-1133">Transmembrane helix</keyword>
<feature type="repeat" description="TPR" evidence="1">
    <location>
        <begin position="146"/>
        <end position="179"/>
    </location>
</feature>
<dbReference type="EMBL" id="JAUJEA010000011">
    <property type="protein sequence ID" value="MDN5204453.1"/>
    <property type="molecule type" value="Genomic_DNA"/>
</dbReference>
<dbReference type="Pfam" id="PF13174">
    <property type="entry name" value="TPR_6"/>
    <property type="match status" value="1"/>
</dbReference>
<organism evidence="4 5">
    <name type="scientific">Splendidivirga corallicola</name>
    <dbReference type="NCBI Taxonomy" id="3051826"/>
    <lineage>
        <taxon>Bacteria</taxon>
        <taxon>Pseudomonadati</taxon>
        <taxon>Bacteroidota</taxon>
        <taxon>Cytophagia</taxon>
        <taxon>Cytophagales</taxon>
        <taxon>Splendidivirgaceae</taxon>
        <taxon>Splendidivirga</taxon>
    </lineage>
</organism>
<dbReference type="PROSITE" id="PS50005">
    <property type="entry name" value="TPR"/>
    <property type="match status" value="1"/>
</dbReference>
<keyword evidence="3" id="KW-0472">Membrane</keyword>
<accession>A0ABT8KXX3</accession>
<dbReference type="SUPFAM" id="SSF48452">
    <property type="entry name" value="TPR-like"/>
    <property type="match status" value="1"/>
</dbReference>
<protein>
    <submittedName>
        <fullName evidence="4">Tetratricopeptide repeat protein</fullName>
    </submittedName>
</protein>
<feature type="region of interest" description="Disordered" evidence="2">
    <location>
        <begin position="215"/>
        <end position="235"/>
    </location>
</feature>
<dbReference type="RefSeq" id="WP_346754476.1">
    <property type="nucleotide sequence ID" value="NZ_JAUJEA010000011.1"/>
</dbReference>
<evidence type="ECO:0000256" key="3">
    <source>
        <dbReference type="SAM" id="Phobius"/>
    </source>
</evidence>
<dbReference type="Pfam" id="PF13432">
    <property type="entry name" value="TPR_16"/>
    <property type="match status" value="1"/>
</dbReference>
<evidence type="ECO:0000313" key="4">
    <source>
        <dbReference type="EMBL" id="MDN5204453.1"/>
    </source>
</evidence>